<dbReference type="FunFam" id="1.20.1110.10:FF:000039">
    <property type="entry name" value="Calcium-transporting ATPase"/>
    <property type="match status" value="1"/>
</dbReference>
<dbReference type="InterPro" id="IPR006068">
    <property type="entry name" value="ATPase_P-typ_cation-transptr_C"/>
</dbReference>
<dbReference type="Gene3D" id="1.20.1110.10">
    <property type="entry name" value="Calcium-transporting ATPase, transmembrane domain"/>
    <property type="match status" value="1"/>
</dbReference>
<evidence type="ECO:0000256" key="13">
    <source>
        <dbReference type="ARBA" id="ARBA00023065"/>
    </source>
</evidence>
<protein>
    <recommendedName>
        <fullName evidence="18">Calcium-transporting ATPase</fullName>
        <ecNumber evidence="18">7.2.2.10</ecNumber>
    </recommendedName>
</protein>
<dbReference type="InterPro" id="IPR001757">
    <property type="entry name" value="P_typ_ATPase"/>
</dbReference>
<feature type="transmembrane region" description="Helical" evidence="18">
    <location>
        <begin position="946"/>
        <end position="968"/>
    </location>
</feature>
<dbReference type="InterPro" id="IPR008250">
    <property type="entry name" value="ATPase_P-typ_transduc_dom_A_sf"/>
</dbReference>
<dbReference type="InterPro" id="IPR018303">
    <property type="entry name" value="ATPase_P-typ_P_site"/>
</dbReference>
<feature type="compositionally biased region" description="Polar residues" evidence="19">
    <location>
        <begin position="90"/>
        <end position="99"/>
    </location>
</feature>
<comment type="function">
    <text evidence="18">Catalyzes the hydrolysis of ATP coupled with the transport of calcium.</text>
</comment>
<dbReference type="GO" id="GO:0005524">
    <property type="term" value="F:ATP binding"/>
    <property type="evidence" value="ECO:0007669"/>
    <property type="project" value="UniProtKB-KW"/>
</dbReference>
<keyword evidence="10" id="KW-0460">Magnesium</keyword>
<dbReference type="OMA" id="ISIPWGA"/>
<evidence type="ECO:0000256" key="15">
    <source>
        <dbReference type="ARBA" id="ARBA00038148"/>
    </source>
</evidence>
<evidence type="ECO:0000256" key="8">
    <source>
        <dbReference type="ARBA" id="ARBA00022837"/>
    </source>
</evidence>
<feature type="compositionally biased region" description="Basic and acidic residues" evidence="19">
    <location>
        <begin position="11"/>
        <end position="20"/>
    </location>
</feature>
<feature type="compositionally biased region" description="Low complexity" evidence="19">
    <location>
        <begin position="54"/>
        <end position="63"/>
    </location>
</feature>
<feature type="transmembrane region" description="Helical" evidence="18">
    <location>
        <begin position="1126"/>
        <end position="1146"/>
    </location>
</feature>
<proteinExistence type="inferred from homology"/>
<dbReference type="VEuPathDB" id="FungiDB:SOCG_04529"/>
<dbReference type="Pfam" id="PF00689">
    <property type="entry name" value="Cation_ATPase_C"/>
    <property type="match status" value="1"/>
</dbReference>
<dbReference type="GO" id="GO:0016887">
    <property type="term" value="F:ATP hydrolysis activity"/>
    <property type="evidence" value="ECO:0007669"/>
    <property type="project" value="InterPro"/>
</dbReference>
<dbReference type="SUPFAM" id="SSF56784">
    <property type="entry name" value="HAD-like"/>
    <property type="match status" value="1"/>
</dbReference>
<dbReference type="SFLD" id="SFLDG00002">
    <property type="entry name" value="C1.7:_P-type_atpase_like"/>
    <property type="match status" value="1"/>
</dbReference>
<dbReference type="Gene3D" id="2.70.150.10">
    <property type="entry name" value="Calcium-transporting ATPase, cytoplasmic transduction domain A"/>
    <property type="match status" value="1"/>
</dbReference>
<evidence type="ECO:0000256" key="12">
    <source>
        <dbReference type="ARBA" id="ARBA00022989"/>
    </source>
</evidence>
<dbReference type="InterPro" id="IPR004014">
    <property type="entry name" value="ATPase_P-typ_cation-transptr_N"/>
</dbReference>
<evidence type="ECO:0000256" key="10">
    <source>
        <dbReference type="ARBA" id="ARBA00022842"/>
    </source>
</evidence>
<dbReference type="SUPFAM" id="SSF81660">
    <property type="entry name" value="Metal cation-transporting ATPase, ATP-binding domain N"/>
    <property type="match status" value="1"/>
</dbReference>
<keyword evidence="13 18" id="KW-0406">Ion transport</keyword>
<sequence length="1295" mass="143083">MTSSPDQPSQHPDEGSDHNVDASSRPQQYLQIPNSKPKRGNSSKSNNTATSRVPSSSDTARPSSSRDDSSMYESSDDDKKDDPPPDYTSNVSVHSQNNPSDDEHSSNTSDVSVSQLLHSEYEEAPFAFPIPLLQKFVDPKSTAPLHAVHGLPGLFKGFRVDPHNGISTSEVHYSDKLSMRDILETDMDPMMDLHLETTSSPDNHGSSELPDNCDRIQYYGANKLPEHDSKGLIRLMLEAFKDKVLILLSIAAVISLALGLYQTFGQPPSVDPITGKPEPRVEWVEGVAIIVAIVIVVTVGGVNDWQKELQFKKLNAKVANFDVQVLRDGSVQSISVFKILAGDILFVEAGHVVPVDGVLIESNNLVLDESAMTGETDATKKVDANMALSRTKPDTDYDKKADPYLISGTTVLEGNGKLFVTAVGVNSFNGRTSMAMRTEGQVTPLQLRLSRVADAIAKLGGAASLLLFIILLIEFLARLKSNSNSSKTKGQEFLQILIVSVTLLVVAVPEGLPLAVTLALAFATNRMQRDNNLVRHLQACETMGTATNICSDKTGTLTQNRMTVVAGGYGTDLVFFNSNEETPSNMDKNSDKSKFEEAESSAYAIKRLSPELKEVMLYSIAINSTCRQILSHDSEKPEFIGSKTETALLDMAVNDFELKDVDKMRNKTEIIQFFSFSSDRKASGVIYKHEGEYLFVVKGMPEKILQQSAKVINGTSLDQVQEMDPKRDYFQQMITGYAKRSLRTLGFCYRKFSSWPPEGIKMNEEDSHNPFKWEDVFQDMTFLSFFGIMDPLRPDIPIAVKVCQGAGVVVRMVTGDNIITARSIASQCGILTEDGTSMEGPEFRSLSDERRLEILPKLEVLARSSPLDKQLLIEGLQKLGNVVAVTGDGTNDAPALKKANVGFSMGRSGTEVAKEASDIILMDDNFSSIVRAIAWGRTVNDAVKKFLQFQITVNITAVFLTIISAVAASDQASVLTAVQLLWVNLIMDTLAALALATDPPMPEVLGRSPEDPNASLFSFNMWKMIIGQSIYQLAVTLVLHFAGNQIFHYSNRTNDMKTIVFNTFVWLQLFNELNNRRLDNKLNIFERITHNYLFVGIFLVVAAIQVIIIFFGGAAFSVTRIDGKGWAISIVFGVICIPLGAVIRCIPNDFLRKVLPLRMIEKALSWVMHPRFRPKGSHDNNDLETNRLIPFEPSSPTEVIDSIRDSLSFVKKIRGGRIRHLLGSKFNKQMNALPERVRPRVKRRFFEMRSPSVASNTSVALMVPISTLFSEASGRLGGQDIWINNEQQNYGKPSK</sequence>
<dbReference type="GO" id="GO:0000329">
    <property type="term" value="C:fungal-type vacuole membrane"/>
    <property type="evidence" value="ECO:0007669"/>
    <property type="project" value="EnsemblFungi"/>
</dbReference>
<dbReference type="HOGENOM" id="CLU_002360_9_3_1"/>
<keyword evidence="4 18" id="KW-0109">Calcium transport</keyword>
<dbReference type="SUPFAM" id="SSF81665">
    <property type="entry name" value="Calcium ATPase, transmembrane domain M"/>
    <property type="match status" value="1"/>
</dbReference>
<dbReference type="SMART" id="SM00831">
    <property type="entry name" value="Cation_ATPase_N"/>
    <property type="match status" value="1"/>
</dbReference>
<dbReference type="EC" id="7.2.2.10" evidence="18"/>
<dbReference type="GO" id="GO:0006874">
    <property type="term" value="P:intracellular calcium ion homeostasis"/>
    <property type="evidence" value="ECO:0007669"/>
    <property type="project" value="EnsemblFungi"/>
</dbReference>
<feature type="transmembrane region" description="Helical" evidence="18">
    <location>
        <begin position="1092"/>
        <end position="1114"/>
    </location>
</feature>
<feature type="domain" description="Cation-transporting P-type ATPase N-terminal" evidence="20">
    <location>
        <begin position="147"/>
        <end position="260"/>
    </location>
</feature>
<dbReference type="GeneID" id="25033491"/>
<dbReference type="Proteomes" id="UP000016088">
    <property type="component" value="Unassembled WGS sequence"/>
</dbReference>
<comment type="subcellular location">
    <subcellularLocation>
        <location evidence="18">Membrane</location>
        <topology evidence="18">Multi-pass membrane protein</topology>
    </subcellularLocation>
    <subcellularLocation>
        <location evidence="1">Vacuole membrane</location>
        <topology evidence="1">Multi-pass membrane protein</topology>
    </subcellularLocation>
</comment>
<dbReference type="EMBL" id="KE503206">
    <property type="protein sequence ID" value="EPX75286.1"/>
    <property type="molecule type" value="Genomic_DNA"/>
</dbReference>
<dbReference type="InterPro" id="IPR023299">
    <property type="entry name" value="ATPase_P-typ_cyto_dom_N"/>
</dbReference>
<comment type="similarity">
    <text evidence="15 18">Belongs to the cation transport ATPase (P-type) (TC 3.A.3) family.</text>
</comment>
<evidence type="ECO:0000313" key="21">
    <source>
        <dbReference type="EMBL" id="EPX75286.1"/>
    </source>
</evidence>
<dbReference type="InterPro" id="IPR036412">
    <property type="entry name" value="HAD-like_sf"/>
</dbReference>
<feature type="transmembrane region" description="Helical" evidence="18">
    <location>
        <begin position="493"/>
        <end position="523"/>
    </location>
</feature>
<evidence type="ECO:0000256" key="1">
    <source>
        <dbReference type="ARBA" id="ARBA00004128"/>
    </source>
</evidence>
<evidence type="ECO:0000256" key="17">
    <source>
        <dbReference type="ARBA" id="ARBA00059328"/>
    </source>
</evidence>
<keyword evidence="5 18" id="KW-0812">Transmembrane</keyword>
<keyword evidence="14 18" id="KW-0472">Membrane</keyword>
<dbReference type="Pfam" id="PF00122">
    <property type="entry name" value="E1-E2_ATPase"/>
    <property type="match status" value="1"/>
</dbReference>
<comment type="catalytic activity">
    <reaction evidence="16 18">
        <text>Ca(2+)(in) + ATP + H2O = Ca(2+)(out) + ADP + phosphate + H(+)</text>
        <dbReference type="Rhea" id="RHEA:18105"/>
        <dbReference type="ChEBI" id="CHEBI:15377"/>
        <dbReference type="ChEBI" id="CHEBI:15378"/>
        <dbReference type="ChEBI" id="CHEBI:29108"/>
        <dbReference type="ChEBI" id="CHEBI:30616"/>
        <dbReference type="ChEBI" id="CHEBI:43474"/>
        <dbReference type="ChEBI" id="CHEBI:456216"/>
        <dbReference type="EC" id="7.2.2.10"/>
    </reaction>
</comment>
<keyword evidence="6" id="KW-0479">Metal-binding</keyword>
<keyword evidence="3" id="KW-0926">Vacuole</keyword>
<evidence type="ECO:0000313" key="22">
    <source>
        <dbReference type="Proteomes" id="UP000016088"/>
    </source>
</evidence>
<feature type="transmembrane region" description="Helical" evidence="18">
    <location>
        <begin position="283"/>
        <end position="303"/>
    </location>
</feature>
<dbReference type="Gene3D" id="3.40.50.1000">
    <property type="entry name" value="HAD superfamily/HAD-like"/>
    <property type="match status" value="1"/>
</dbReference>
<dbReference type="GO" id="GO:0005886">
    <property type="term" value="C:plasma membrane"/>
    <property type="evidence" value="ECO:0007669"/>
    <property type="project" value="TreeGrafter"/>
</dbReference>
<keyword evidence="12 18" id="KW-1133">Transmembrane helix</keyword>
<dbReference type="Gene3D" id="3.40.1110.10">
    <property type="entry name" value="Calcium-transporting ATPase, cytoplasmic domain N"/>
    <property type="match status" value="1"/>
</dbReference>
<feature type="compositionally biased region" description="Polar residues" evidence="19">
    <location>
        <begin position="1"/>
        <end position="10"/>
    </location>
</feature>
<feature type="transmembrane region" description="Helical" evidence="18">
    <location>
        <begin position="455"/>
        <end position="473"/>
    </location>
</feature>
<dbReference type="FunFam" id="3.40.50.1000:FF:000018">
    <property type="entry name" value="Calcium-transporting ATPase"/>
    <property type="match status" value="1"/>
</dbReference>
<keyword evidence="8 18" id="KW-0106">Calcium</keyword>
<dbReference type="InterPro" id="IPR044492">
    <property type="entry name" value="P_typ_ATPase_HD_dom"/>
</dbReference>
<dbReference type="RefSeq" id="XP_013017729.1">
    <property type="nucleotide sequence ID" value="XM_013162275.1"/>
</dbReference>
<dbReference type="GO" id="GO:0005388">
    <property type="term" value="F:P-type calcium transporter activity"/>
    <property type="evidence" value="ECO:0007669"/>
    <property type="project" value="UniProtKB-EC"/>
</dbReference>
<dbReference type="InterPro" id="IPR023298">
    <property type="entry name" value="ATPase_P-typ_TM_dom_sf"/>
</dbReference>
<feature type="compositionally biased region" description="Polar residues" evidence="19">
    <location>
        <begin position="21"/>
        <end position="35"/>
    </location>
</feature>
<dbReference type="GO" id="GO:0046872">
    <property type="term" value="F:metal ion binding"/>
    <property type="evidence" value="ECO:0007669"/>
    <property type="project" value="UniProtKB-KW"/>
</dbReference>
<evidence type="ECO:0000259" key="20">
    <source>
        <dbReference type="SMART" id="SM00831"/>
    </source>
</evidence>
<dbReference type="PRINTS" id="PR00119">
    <property type="entry name" value="CATATPASE"/>
</dbReference>
<dbReference type="SFLD" id="SFLDS00003">
    <property type="entry name" value="Haloacid_Dehalogenase"/>
    <property type="match status" value="1"/>
</dbReference>
<comment type="caution">
    <text evidence="18">Lacks conserved residue(s) required for the propagation of feature annotation.</text>
</comment>
<dbReference type="InterPro" id="IPR059000">
    <property type="entry name" value="ATPase_P-type_domA"/>
</dbReference>
<evidence type="ECO:0000256" key="2">
    <source>
        <dbReference type="ARBA" id="ARBA00022448"/>
    </source>
</evidence>
<feature type="compositionally biased region" description="Polar residues" evidence="19">
    <location>
        <begin position="42"/>
        <end position="53"/>
    </location>
</feature>
<feature type="transmembrane region" description="Helical" evidence="18">
    <location>
        <begin position="244"/>
        <end position="263"/>
    </location>
</feature>
<dbReference type="PROSITE" id="PS00154">
    <property type="entry name" value="ATPASE_E1_E2"/>
    <property type="match status" value="1"/>
</dbReference>
<dbReference type="Pfam" id="PF00690">
    <property type="entry name" value="Cation_ATPase_N"/>
    <property type="match status" value="1"/>
</dbReference>
<organism evidence="21 22">
    <name type="scientific">Schizosaccharomyces octosporus (strain yFS286)</name>
    <name type="common">Fission yeast</name>
    <name type="synonym">Octosporomyces octosporus</name>
    <dbReference type="NCBI Taxonomy" id="483514"/>
    <lineage>
        <taxon>Eukaryota</taxon>
        <taxon>Fungi</taxon>
        <taxon>Dikarya</taxon>
        <taxon>Ascomycota</taxon>
        <taxon>Taphrinomycotina</taxon>
        <taxon>Schizosaccharomycetes</taxon>
        <taxon>Schizosaccharomycetales</taxon>
        <taxon>Schizosaccharomycetaceae</taxon>
        <taxon>Schizosaccharomyces</taxon>
    </lineage>
</organism>
<feature type="region of interest" description="Disordered" evidence="19">
    <location>
        <begin position="1"/>
        <end position="113"/>
    </location>
</feature>
<keyword evidence="9 18" id="KW-0067">ATP-binding</keyword>
<dbReference type="PANTHER" id="PTHR24093:SF369">
    <property type="entry name" value="CALCIUM-TRANSPORTING ATPASE"/>
    <property type="match status" value="1"/>
</dbReference>
<evidence type="ECO:0000256" key="3">
    <source>
        <dbReference type="ARBA" id="ARBA00022554"/>
    </source>
</evidence>
<keyword evidence="22" id="KW-1185">Reference proteome</keyword>
<evidence type="ECO:0000256" key="19">
    <source>
        <dbReference type="SAM" id="MobiDB-lite"/>
    </source>
</evidence>
<accession>S9Q1V2</accession>
<evidence type="ECO:0000256" key="5">
    <source>
        <dbReference type="ARBA" id="ARBA00022692"/>
    </source>
</evidence>
<dbReference type="Pfam" id="PF13246">
    <property type="entry name" value="Cation_ATPase"/>
    <property type="match status" value="1"/>
</dbReference>
<evidence type="ECO:0000256" key="9">
    <source>
        <dbReference type="ARBA" id="ARBA00022840"/>
    </source>
</evidence>
<dbReference type="CDD" id="cd02081">
    <property type="entry name" value="P-type_ATPase_Ca_PMCA-like"/>
    <property type="match status" value="1"/>
</dbReference>
<dbReference type="InterPro" id="IPR023214">
    <property type="entry name" value="HAD_sf"/>
</dbReference>
<gene>
    <name evidence="21" type="ORF">SOCG_04529</name>
</gene>
<evidence type="ECO:0000256" key="16">
    <source>
        <dbReference type="ARBA" id="ARBA00048694"/>
    </source>
</evidence>
<dbReference type="InterPro" id="IPR006408">
    <property type="entry name" value="P-type_ATPase_IIB"/>
</dbReference>
<dbReference type="SFLD" id="SFLDF00027">
    <property type="entry name" value="p-type_atpase"/>
    <property type="match status" value="1"/>
</dbReference>
<dbReference type="PANTHER" id="PTHR24093">
    <property type="entry name" value="CATION TRANSPORTING ATPASE"/>
    <property type="match status" value="1"/>
</dbReference>
<keyword evidence="2 18" id="KW-0813">Transport</keyword>
<comment type="function">
    <text evidence="17">This magnesium-dependent enzyme catalyzes the hydrolysis of ATP coupled with the transport of calcium. Transports the calcium to the vacuole and participates in the control of the cytosolic free calcium.</text>
</comment>
<dbReference type="NCBIfam" id="TIGR01517">
    <property type="entry name" value="ATPase-IIB_Ca"/>
    <property type="match status" value="1"/>
</dbReference>
<evidence type="ECO:0000256" key="4">
    <source>
        <dbReference type="ARBA" id="ARBA00022568"/>
    </source>
</evidence>
<dbReference type="SUPFAM" id="SSF81653">
    <property type="entry name" value="Calcium ATPase, transduction domain A"/>
    <property type="match status" value="1"/>
</dbReference>
<evidence type="ECO:0000256" key="6">
    <source>
        <dbReference type="ARBA" id="ARBA00022723"/>
    </source>
</evidence>
<keyword evidence="11" id="KW-1278">Translocase</keyword>
<reference evidence="21 22" key="1">
    <citation type="journal article" date="2011" name="Science">
        <title>Comparative functional genomics of the fission yeasts.</title>
        <authorList>
            <person name="Rhind N."/>
            <person name="Chen Z."/>
            <person name="Yassour M."/>
            <person name="Thompson D.A."/>
            <person name="Haas B.J."/>
            <person name="Habib N."/>
            <person name="Wapinski I."/>
            <person name="Roy S."/>
            <person name="Lin M.F."/>
            <person name="Heiman D.I."/>
            <person name="Young S.K."/>
            <person name="Furuya K."/>
            <person name="Guo Y."/>
            <person name="Pidoux A."/>
            <person name="Chen H.M."/>
            <person name="Robbertse B."/>
            <person name="Goldberg J.M."/>
            <person name="Aoki K."/>
            <person name="Bayne E.H."/>
            <person name="Berlin A.M."/>
            <person name="Desjardins C.A."/>
            <person name="Dobbs E."/>
            <person name="Dukaj L."/>
            <person name="Fan L."/>
            <person name="FitzGerald M.G."/>
            <person name="French C."/>
            <person name="Gujja S."/>
            <person name="Hansen K."/>
            <person name="Keifenheim D."/>
            <person name="Levin J.Z."/>
            <person name="Mosher R.A."/>
            <person name="Mueller C.A."/>
            <person name="Pfiffner J."/>
            <person name="Priest M."/>
            <person name="Russ C."/>
            <person name="Smialowska A."/>
            <person name="Swoboda P."/>
            <person name="Sykes S.M."/>
            <person name="Vaughn M."/>
            <person name="Vengrova S."/>
            <person name="Yoder R."/>
            <person name="Zeng Q."/>
            <person name="Allshire R."/>
            <person name="Baulcombe D."/>
            <person name="Birren B.W."/>
            <person name="Brown W."/>
            <person name="Ekwall K."/>
            <person name="Kellis M."/>
            <person name="Leatherwood J."/>
            <person name="Levin H."/>
            <person name="Margalit H."/>
            <person name="Martienssen R."/>
            <person name="Nieduszynski C.A."/>
            <person name="Spatafora J.W."/>
            <person name="Friedman N."/>
            <person name="Dalgaard J.Z."/>
            <person name="Baumann P."/>
            <person name="Niki H."/>
            <person name="Regev A."/>
            <person name="Nusbaum C."/>
        </authorList>
    </citation>
    <scope>NUCLEOTIDE SEQUENCE [LARGE SCALE GENOMIC DNA]</scope>
    <source>
        <strain evidence="22">yFS286</strain>
    </source>
</reference>
<evidence type="ECO:0000256" key="11">
    <source>
        <dbReference type="ARBA" id="ARBA00022967"/>
    </source>
</evidence>
<evidence type="ECO:0000256" key="14">
    <source>
        <dbReference type="ARBA" id="ARBA00023136"/>
    </source>
</evidence>
<dbReference type="eggNOG" id="KOG0204">
    <property type="taxonomic scope" value="Eukaryota"/>
</dbReference>
<dbReference type="NCBIfam" id="TIGR01494">
    <property type="entry name" value="ATPase_P-type"/>
    <property type="match status" value="2"/>
</dbReference>
<dbReference type="OrthoDB" id="3352408at2759"/>
<evidence type="ECO:0000256" key="18">
    <source>
        <dbReference type="RuleBase" id="RU361146"/>
    </source>
</evidence>
<evidence type="ECO:0000256" key="7">
    <source>
        <dbReference type="ARBA" id="ARBA00022741"/>
    </source>
</evidence>
<name>S9Q1V2_SCHOY</name>
<keyword evidence="7 18" id="KW-0547">Nucleotide-binding</keyword>
<dbReference type="FunFam" id="2.70.150.10:FF:000028">
    <property type="entry name" value="Calcium-transporting ATPase"/>
    <property type="match status" value="1"/>
</dbReference>